<dbReference type="InterPro" id="IPR000399">
    <property type="entry name" value="TPP-bd_CS"/>
</dbReference>
<comment type="cofactor">
    <cofactor evidence="2">
        <name>thiamine diphosphate</name>
        <dbReference type="ChEBI" id="CHEBI:58937"/>
    </cofactor>
</comment>
<evidence type="ECO:0000256" key="4">
    <source>
        <dbReference type="ARBA" id="ARBA00022723"/>
    </source>
</evidence>
<dbReference type="Gene3D" id="3.40.50.970">
    <property type="match status" value="2"/>
</dbReference>
<keyword evidence="5" id="KW-0210">Decarboxylase</keyword>
<proteinExistence type="inferred from homology"/>
<evidence type="ECO:0000259" key="12">
    <source>
        <dbReference type="Pfam" id="PF02776"/>
    </source>
</evidence>
<name>A0ABY3X664_9GAMM</name>
<evidence type="ECO:0000256" key="1">
    <source>
        <dbReference type="ARBA" id="ARBA00001920"/>
    </source>
</evidence>
<dbReference type="InterPro" id="IPR011766">
    <property type="entry name" value="TPP_enzyme_TPP-bd"/>
</dbReference>
<dbReference type="InterPro" id="IPR012001">
    <property type="entry name" value="Thiamin_PyroP_enz_TPP-bd_dom"/>
</dbReference>
<dbReference type="Proteomes" id="UP000829542">
    <property type="component" value="Chromosome"/>
</dbReference>
<evidence type="ECO:0000259" key="10">
    <source>
        <dbReference type="Pfam" id="PF00205"/>
    </source>
</evidence>
<dbReference type="SUPFAM" id="SSF52518">
    <property type="entry name" value="Thiamin diphosphate-binding fold (THDP-binding)"/>
    <property type="match status" value="2"/>
</dbReference>
<keyword evidence="8" id="KW-0456">Lyase</keyword>
<evidence type="ECO:0000256" key="8">
    <source>
        <dbReference type="ARBA" id="ARBA00023239"/>
    </source>
</evidence>
<evidence type="ECO:0000313" key="14">
    <source>
        <dbReference type="Proteomes" id="UP000829542"/>
    </source>
</evidence>
<dbReference type="RefSeq" id="WP_242152391.1">
    <property type="nucleotide sequence ID" value="NZ_CP093379.1"/>
</dbReference>
<evidence type="ECO:0000256" key="2">
    <source>
        <dbReference type="ARBA" id="ARBA00001964"/>
    </source>
</evidence>
<evidence type="ECO:0000256" key="5">
    <source>
        <dbReference type="ARBA" id="ARBA00022793"/>
    </source>
</evidence>
<keyword evidence="4" id="KW-0479">Metal-binding</keyword>
<dbReference type="InterPro" id="IPR029035">
    <property type="entry name" value="DHS-like_NAD/FAD-binding_dom"/>
</dbReference>
<evidence type="ECO:0000256" key="9">
    <source>
        <dbReference type="RuleBase" id="RU362132"/>
    </source>
</evidence>
<dbReference type="Gene3D" id="3.40.50.1220">
    <property type="entry name" value="TPP-binding domain"/>
    <property type="match status" value="1"/>
</dbReference>
<dbReference type="Pfam" id="PF02776">
    <property type="entry name" value="TPP_enzyme_N"/>
    <property type="match status" value="1"/>
</dbReference>
<comment type="similarity">
    <text evidence="3 9">Belongs to the TPP enzyme family.</text>
</comment>
<dbReference type="PANTHER" id="PTHR43452:SF30">
    <property type="entry name" value="PYRUVATE DECARBOXYLASE ISOZYME 1-RELATED"/>
    <property type="match status" value="1"/>
</dbReference>
<dbReference type="InterPro" id="IPR047214">
    <property type="entry name" value="TPP_PDC_IPDC"/>
</dbReference>
<keyword evidence="6" id="KW-0460">Magnesium</keyword>
<reference evidence="13 14" key="1">
    <citation type="submission" date="2022-03" db="EMBL/GenBank/DDBJ databases">
        <title>Ignatzschineria rhizosphaerae HR5S32.</title>
        <authorList>
            <person name="Sun J.Q."/>
            <person name="Feng J.Y."/>
        </authorList>
    </citation>
    <scope>NUCLEOTIDE SEQUENCE [LARGE SCALE GENOMIC DNA]</scope>
    <source>
        <strain evidence="13 14">HR5S32</strain>
    </source>
</reference>
<dbReference type="PIRSF" id="PIRSF036565">
    <property type="entry name" value="Pyruvt_ip_decrb"/>
    <property type="match status" value="1"/>
</dbReference>
<dbReference type="PROSITE" id="PS00187">
    <property type="entry name" value="TPP_ENZYMES"/>
    <property type="match status" value="1"/>
</dbReference>
<dbReference type="InterPro" id="IPR012000">
    <property type="entry name" value="Thiamin_PyroP_enz_cen_dom"/>
</dbReference>
<dbReference type="InterPro" id="IPR012110">
    <property type="entry name" value="PDC/IPDC-like"/>
</dbReference>
<evidence type="ECO:0000256" key="7">
    <source>
        <dbReference type="ARBA" id="ARBA00023052"/>
    </source>
</evidence>
<evidence type="ECO:0000259" key="11">
    <source>
        <dbReference type="Pfam" id="PF02775"/>
    </source>
</evidence>
<accession>A0ABY3X664</accession>
<evidence type="ECO:0000256" key="6">
    <source>
        <dbReference type="ARBA" id="ARBA00022842"/>
    </source>
</evidence>
<dbReference type="CDD" id="cd02005">
    <property type="entry name" value="TPP_PDC_IPDC"/>
    <property type="match status" value="1"/>
</dbReference>
<feature type="domain" description="Thiamine pyrophosphate enzyme N-terminal TPP-binding" evidence="12">
    <location>
        <begin position="5"/>
        <end position="110"/>
    </location>
</feature>
<gene>
    <name evidence="13" type="ORF">MMG00_05205</name>
</gene>
<dbReference type="EMBL" id="CP093379">
    <property type="protein sequence ID" value="UNM97251.1"/>
    <property type="molecule type" value="Genomic_DNA"/>
</dbReference>
<organism evidence="13 14">
    <name type="scientific">Ignatzschineria rhizosphaerae</name>
    <dbReference type="NCBI Taxonomy" id="2923279"/>
    <lineage>
        <taxon>Bacteria</taxon>
        <taxon>Pseudomonadati</taxon>
        <taxon>Pseudomonadota</taxon>
        <taxon>Gammaproteobacteria</taxon>
        <taxon>Cardiobacteriales</taxon>
        <taxon>Ignatzschineriaceae</taxon>
        <taxon>Ignatzschineria</taxon>
    </lineage>
</organism>
<dbReference type="CDD" id="cd07038">
    <property type="entry name" value="TPP_PYR_PDC_IPDC_like"/>
    <property type="match status" value="1"/>
</dbReference>
<feature type="domain" description="Thiamine pyrophosphate enzyme central" evidence="10">
    <location>
        <begin position="201"/>
        <end position="311"/>
    </location>
</feature>
<keyword evidence="7 9" id="KW-0786">Thiamine pyrophosphate</keyword>
<keyword evidence="14" id="KW-1185">Reference proteome</keyword>
<sequence>MTIEIGKYLNYRLAEMGVAHVFGVAGDFNLSYLEQIIADEQLQFIGNCNELNGAYAADGYARSNGFSALVTTYGVGDLSAINGVAGAYAENVPVIHISGIPPLHAVNRGELIHHTLVDGNYQNIMNCMREFTVAQTRLTPENAGLEIDRVLKACFLTRKPVYIQLPSDITHLKIKAPKHPLDLSYPIGDPDVMQESVKVLSALISKAKSPVLLIDNEAHIFSVTDILMQLSKTHHIPYVCLSTAKNIMDESSPFYAGVYSGAVGDSKVRELVEGSDCLIGIGVRFSDAATGFFTHDISLKNYLSIAQYDINTPQKNFPGLDMTAFLTALNTAIVREKDKSSILPSYLPRTEDHQQELTTNEALTHHQLWGQIASFLKEGDVILGEVGASNSGLSGILLPKGASYLSQPLWGSIGYTLPALLGSMFAAPTKRHLLFIGDGSLQLTVQELSTIIRHGLKPIIFILNNGGYTIERLILGEKSLYNDIQNWKYQEIAPVFNGSDGYQSFQVKTGAELNATLDAIQDNEVLTVIELMLDPMDAPESLKVFGEVVGRYDYGDKIFEALV</sequence>
<dbReference type="Pfam" id="PF00205">
    <property type="entry name" value="TPP_enzyme_M"/>
    <property type="match status" value="1"/>
</dbReference>
<dbReference type="SUPFAM" id="SSF52467">
    <property type="entry name" value="DHS-like NAD/FAD-binding domain"/>
    <property type="match status" value="1"/>
</dbReference>
<dbReference type="InterPro" id="IPR029061">
    <property type="entry name" value="THDP-binding"/>
</dbReference>
<feature type="domain" description="Thiamine pyrophosphate enzyme TPP-binding" evidence="11">
    <location>
        <begin position="401"/>
        <end position="530"/>
    </location>
</feature>
<dbReference type="InterPro" id="IPR047213">
    <property type="entry name" value="TPP_PYR_PDC_IPDC-like"/>
</dbReference>
<dbReference type="Pfam" id="PF02775">
    <property type="entry name" value="TPP_enzyme_C"/>
    <property type="match status" value="1"/>
</dbReference>
<protein>
    <submittedName>
        <fullName evidence="13">Thiamine pyrophosphate-dependent enzyme</fullName>
    </submittedName>
</protein>
<evidence type="ECO:0000313" key="13">
    <source>
        <dbReference type="EMBL" id="UNM97251.1"/>
    </source>
</evidence>
<comment type="cofactor">
    <cofactor evidence="1">
        <name>a metal cation</name>
        <dbReference type="ChEBI" id="CHEBI:25213"/>
    </cofactor>
</comment>
<evidence type="ECO:0000256" key="3">
    <source>
        <dbReference type="ARBA" id="ARBA00007812"/>
    </source>
</evidence>
<dbReference type="PANTHER" id="PTHR43452">
    <property type="entry name" value="PYRUVATE DECARBOXYLASE"/>
    <property type="match status" value="1"/>
</dbReference>